<gene>
    <name evidence="1" type="ORF">ABW16_01965</name>
</gene>
<protein>
    <submittedName>
        <fullName evidence="1">Uncharacterized protein</fullName>
    </submittedName>
</protein>
<dbReference type="EMBL" id="LDPO01000001">
    <property type="protein sequence ID" value="KLO31615.1"/>
    <property type="molecule type" value="Genomic_DNA"/>
</dbReference>
<dbReference type="RefSeq" id="WP_047317401.1">
    <property type="nucleotide sequence ID" value="NZ_LDPO01000001.1"/>
</dbReference>
<sequence>MNDLGLAPEVADAIMRRLVTPTPSTMLPPIAAPRPLQIPSTIPMTPWQRAVLAYITAKAAEGWRLPPGGVTLSSWRPEVP</sequence>
<evidence type="ECO:0000313" key="2">
    <source>
        <dbReference type="Proteomes" id="UP000036464"/>
    </source>
</evidence>
<organism evidence="1 2">
    <name type="scientific">Mycolicibacter heraklionensis</name>
    <dbReference type="NCBI Taxonomy" id="512402"/>
    <lineage>
        <taxon>Bacteria</taxon>
        <taxon>Bacillati</taxon>
        <taxon>Actinomycetota</taxon>
        <taxon>Actinomycetes</taxon>
        <taxon>Mycobacteriales</taxon>
        <taxon>Mycobacteriaceae</taxon>
        <taxon>Mycolicibacter</taxon>
    </lineage>
</organism>
<evidence type="ECO:0000313" key="1">
    <source>
        <dbReference type="EMBL" id="KLO31615.1"/>
    </source>
</evidence>
<comment type="caution">
    <text evidence="1">The sequence shown here is derived from an EMBL/GenBank/DDBJ whole genome shotgun (WGS) entry which is preliminary data.</text>
</comment>
<reference evidence="1 2" key="1">
    <citation type="submission" date="2015-05" db="EMBL/GenBank/DDBJ databases">
        <title>Genome sequence of Mycobacterium heraklionense Davo strain.</title>
        <authorList>
            <person name="Greninger A.L."/>
            <person name="Cunningham G."/>
            <person name="Miller S."/>
        </authorList>
    </citation>
    <scope>NUCLEOTIDE SEQUENCE [LARGE SCALE GENOMIC DNA]</scope>
    <source>
        <strain evidence="1 2">Davo</strain>
    </source>
</reference>
<keyword evidence="2" id="KW-1185">Reference proteome</keyword>
<dbReference type="Proteomes" id="UP000036464">
    <property type="component" value="Unassembled WGS sequence"/>
</dbReference>
<proteinExistence type="predicted"/>
<name>A0ABR5FKW5_9MYCO</name>
<accession>A0ABR5FKW5</accession>